<dbReference type="EMBL" id="FRDI01000009">
    <property type="protein sequence ID" value="SHN68088.1"/>
    <property type="molecule type" value="Genomic_DNA"/>
</dbReference>
<gene>
    <name evidence="2" type="ORF">SAMN02745728_01816</name>
</gene>
<dbReference type="SUPFAM" id="SSF82171">
    <property type="entry name" value="DPP6 N-terminal domain-like"/>
    <property type="match status" value="1"/>
</dbReference>
<dbReference type="STRING" id="1121455.SAMN02745728_01816"/>
<reference evidence="2 3" key="1">
    <citation type="submission" date="2016-12" db="EMBL/GenBank/DDBJ databases">
        <authorList>
            <person name="Song W.-J."/>
            <person name="Kurnit D.M."/>
        </authorList>
    </citation>
    <scope>NUCLEOTIDE SEQUENCE [LARGE SCALE GENOMIC DNA]</scope>
    <source>
        <strain evidence="2 3">DSM 11393</strain>
    </source>
</reference>
<evidence type="ECO:0000313" key="3">
    <source>
        <dbReference type="Proteomes" id="UP000186469"/>
    </source>
</evidence>
<sequence>MKNLSCTMFCILFCLFFSSLACAETKKSDPVIWSYYEDGYELYAPQLSNDNKFLTLVRKRHLPDGHEAEMLSDAELKKFDDEVKKNSRFADPEITLIGIKDKSKQMIDYGWDPIFSKNQTEIFYAHQVKPISGFRMLAATMAGNEIRSYDTLKNETIARPSFGYLSQPQNGENNTVIFALSDGVNGDYGGNIGLGMVDLKTKQQKVLYEPRQEHKLYHLVNKFAGYNGSNIILRRRPLTEGVYLADAYAAELIEVPSEKILYSWGELKERQDVDFRICSNQLEVYDEKWQTLNKVESRFNPKQYGFSSPNCEYIASINEDDKQIKIYSTNGEVILDWKPQSGRILEHAWSPDSTRLVLLVSHGLDFNDKGEYEAFKFDQIVILSVDDIKIN</sequence>
<dbReference type="PROSITE" id="PS51257">
    <property type="entry name" value="PROKAR_LIPOPROTEIN"/>
    <property type="match status" value="1"/>
</dbReference>
<keyword evidence="1" id="KW-0732">Signal</keyword>
<feature type="signal peptide" evidence="1">
    <location>
        <begin position="1"/>
        <end position="23"/>
    </location>
</feature>
<dbReference type="OrthoDB" id="631209at2"/>
<feature type="chain" id="PRO_5012545710" description="WD40-like Beta Propeller Repeat" evidence="1">
    <location>
        <begin position="24"/>
        <end position="391"/>
    </location>
</feature>
<dbReference type="RefSeq" id="WP_072697499.1">
    <property type="nucleotide sequence ID" value="NZ_FRDI01000009.1"/>
</dbReference>
<evidence type="ECO:0000313" key="2">
    <source>
        <dbReference type="EMBL" id="SHN68088.1"/>
    </source>
</evidence>
<dbReference type="Proteomes" id="UP000186469">
    <property type="component" value="Unassembled WGS sequence"/>
</dbReference>
<evidence type="ECO:0008006" key="4">
    <source>
        <dbReference type="Google" id="ProtNLM"/>
    </source>
</evidence>
<name>A0A1M7TBP8_9BACT</name>
<protein>
    <recommendedName>
        <fullName evidence="4">WD40-like Beta Propeller Repeat</fullName>
    </recommendedName>
</protein>
<evidence type="ECO:0000256" key="1">
    <source>
        <dbReference type="SAM" id="SignalP"/>
    </source>
</evidence>
<proteinExistence type="predicted"/>
<dbReference type="AlphaFoldDB" id="A0A1M7TBP8"/>
<accession>A0A1M7TBP8</accession>
<keyword evidence="3" id="KW-1185">Reference proteome</keyword>
<organism evidence="2 3">
    <name type="scientific">Desulfovibrio litoralis DSM 11393</name>
    <dbReference type="NCBI Taxonomy" id="1121455"/>
    <lineage>
        <taxon>Bacteria</taxon>
        <taxon>Pseudomonadati</taxon>
        <taxon>Thermodesulfobacteriota</taxon>
        <taxon>Desulfovibrionia</taxon>
        <taxon>Desulfovibrionales</taxon>
        <taxon>Desulfovibrionaceae</taxon>
        <taxon>Desulfovibrio</taxon>
    </lineage>
</organism>